<evidence type="ECO:0000313" key="8">
    <source>
        <dbReference type="EMBL" id="KFZ29282.1"/>
    </source>
</evidence>
<sequence length="183" mass="20521">MGATDDRLVWIDLEMTGLEPDHDVIIEIATLITDQQLNVLAEGPVLAIHQPDARLAAMDEWNTRTHTASGLVERVQASDHDTAAAEQATLDFIKQWCTPKSSPICGNSICQDRRFLARYMPELEAYLHYRNLDVSTVKQLAKYWAPAVAAGVKKQGAHTALADIRESIAELQHYREHFFSIQP</sequence>
<feature type="active site" evidence="6">
    <location>
        <position position="129"/>
    </location>
</feature>
<dbReference type="EC" id="3.1.-.-" evidence="6"/>
<dbReference type="InterPro" id="IPR022894">
    <property type="entry name" value="Oligoribonuclease"/>
</dbReference>
<dbReference type="GO" id="GO:0006259">
    <property type="term" value="P:DNA metabolic process"/>
    <property type="evidence" value="ECO:0007669"/>
    <property type="project" value="UniProtKB-ARBA"/>
</dbReference>
<evidence type="ECO:0000256" key="6">
    <source>
        <dbReference type="HAMAP-Rule" id="MF_00045"/>
    </source>
</evidence>
<comment type="function">
    <text evidence="6">3'-to-5' exoribonuclease specific for small oligoribonucleotides.</text>
</comment>
<proteinExistence type="inferred from homology"/>
<dbReference type="InterPro" id="IPR013520">
    <property type="entry name" value="Ribonucl_H"/>
</dbReference>
<keyword evidence="3 6" id="KW-0378">Hydrolase</keyword>
<dbReference type="CDD" id="cd06135">
    <property type="entry name" value="Orn"/>
    <property type="match status" value="1"/>
</dbReference>
<accession>A0A094IQ69</accession>
<evidence type="ECO:0000256" key="4">
    <source>
        <dbReference type="ARBA" id="ARBA00022839"/>
    </source>
</evidence>
<keyword evidence="4 6" id="KW-0269">Exonuclease</keyword>
<comment type="subcellular location">
    <subcellularLocation>
        <location evidence="6">Cytoplasm</location>
    </subcellularLocation>
</comment>
<evidence type="ECO:0000256" key="3">
    <source>
        <dbReference type="ARBA" id="ARBA00022801"/>
    </source>
</evidence>
<dbReference type="EMBL" id="JPIN01000004">
    <property type="protein sequence ID" value="KFZ29282.1"/>
    <property type="molecule type" value="Genomic_DNA"/>
</dbReference>
<reference evidence="8 9" key="1">
    <citation type="submission" date="2014-06" db="EMBL/GenBank/DDBJ databases">
        <title>Draft genome sequence of Idiomarina sp. MCCC 1A10513.</title>
        <authorList>
            <person name="Du J."/>
            <person name="Lai Q."/>
            <person name="Shao Z."/>
        </authorList>
    </citation>
    <scope>NUCLEOTIDE SEQUENCE [LARGE SCALE GENOMIC DNA]</scope>
    <source>
        <strain evidence="8 9">MCCC 1A10513</strain>
    </source>
</reference>
<dbReference type="SMART" id="SM00479">
    <property type="entry name" value="EXOIII"/>
    <property type="match status" value="1"/>
</dbReference>
<dbReference type="eggNOG" id="COG1949">
    <property type="taxonomic scope" value="Bacteria"/>
</dbReference>
<comment type="similarity">
    <text evidence="1 6">Belongs to the oligoribonuclease family.</text>
</comment>
<dbReference type="RefSeq" id="WP_034731054.1">
    <property type="nucleotide sequence ID" value="NZ_JPIN01000004.1"/>
</dbReference>
<keyword evidence="6" id="KW-0963">Cytoplasm</keyword>
<dbReference type="NCBIfam" id="NF003765">
    <property type="entry name" value="PRK05359.1"/>
    <property type="match status" value="1"/>
</dbReference>
<protein>
    <recommendedName>
        <fullName evidence="5 6">Oligoribonuclease</fullName>
        <ecNumber evidence="6">3.1.-.-</ecNumber>
    </recommendedName>
</protein>
<organism evidence="8 9">
    <name type="scientific">Pseudidiomarina atlantica</name>
    <dbReference type="NCBI Taxonomy" id="1517416"/>
    <lineage>
        <taxon>Bacteria</taxon>
        <taxon>Pseudomonadati</taxon>
        <taxon>Pseudomonadota</taxon>
        <taxon>Gammaproteobacteria</taxon>
        <taxon>Alteromonadales</taxon>
        <taxon>Idiomarinaceae</taxon>
        <taxon>Pseudidiomarina</taxon>
    </lineage>
</organism>
<dbReference type="GO" id="GO:0005737">
    <property type="term" value="C:cytoplasm"/>
    <property type="evidence" value="ECO:0007669"/>
    <property type="project" value="UniProtKB-SubCell"/>
</dbReference>
<comment type="caution">
    <text evidence="8">The sequence shown here is derived from an EMBL/GenBank/DDBJ whole genome shotgun (WGS) entry which is preliminary data.</text>
</comment>
<gene>
    <name evidence="6" type="primary">orn</name>
    <name evidence="8" type="ORF">IDAT_04470</name>
</gene>
<dbReference type="GO" id="GO:0003676">
    <property type="term" value="F:nucleic acid binding"/>
    <property type="evidence" value="ECO:0007669"/>
    <property type="project" value="InterPro"/>
</dbReference>
<dbReference type="FunFam" id="3.30.420.10:FF:000003">
    <property type="entry name" value="Oligoribonuclease"/>
    <property type="match status" value="1"/>
</dbReference>
<dbReference type="PANTHER" id="PTHR11046">
    <property type="entry name" value="OLIGORIBONUCLEASE, MITOCHONDRIAL"/>
    <property type="match status" value="1"/>
</dbReference>
<dbReference type="STRING" id="1517416.IDAT_04470"/>
<dbReference type="OrthoDB" id="9801329at2"/>
<evidence type="ECO:0000259" key="7">
    <source>
        <dbReference type="SMART" id="SM00479"/>
    </source>
</evidence>
<keyword evidence="2 6" id="KW-0540">Nuclease</keyword>
<dbReference type="Gene3D" id="3.30.420.10">
    <property type="entry name" value="Ribonuclease H-like superfamily/Ribonuclease H"/>
    <property type="match status" value="1"/>
</dbReference>
<dbReference type="HAMAP" id="MF_00045">
    <property type="entry name" value="Oligoribonuclease"/>
    <property type="match status" value="1"/>
</dbReference>
<dbReference type="InterPro" id="IPR036397">
    <property type="entry name" value="RNaseH_sf"/>
</dbReference>
<dbReference type="Proteomes" id="UP000053718">
    <property type="component" value="Unassembled WGS sequence"/>
</dbReference>
<dbReference type="PANTHER" id="PTHR11046:SF0">
    <property type="entry name" value="OLIGORIBONUCLEASE, MITOCHONDRIAL"/>
    <property type="match status" value="1"/>
</dbReference>
<dbReference type="GO" id="GO:0000175">
    <property type="term" value="F:3'-5'-RNA exonuclease activity"/>
    <property type="evidence" value="ECO:0007669"/>
    <property type="project" value="InterPro"/>
</dbReference>
<dbReference type="AlphaFoldDB" id="A0A094IQ69"/>
<dbReference type="SUPFAM" id="SSF53098">
    <property type="entry name" value="Ribonuclease H-like"/>
    <property type="match status" value="1"/>
</dbReference>
<feature type="domain" description="Exonuclease" evidence="7">
    <location>
        <begin position="7"/>
        <end position="180"/>
    </location>
</feature>
<evidence type="ECO:0000256" key="1">
    <source>
        <dbReference type="ARBA" id="ARBA00009921"/>
    </source>
</evidence>
<evidence type="ECO:0000256" key="5">
    <source>
        <dbReference type="ARBA" id="ARBA00070964"/>
    </source>
</evidence>
<keyword evidence="9" id="KW-1185">Reference proteome</keyword>
<evidence type="ECO:0000256" key="2">
    <source>
        <dbReference type="ARBA" id="ARBA00022722"/>
    </source>
</evidence>
<dbReference type="InterPro" id="IPR012337">
    <property type="entry name" value="RNaseH-like_sf"/>
</dbReference>
<evidence type="ECO:0000313" key="9">
    <source>
        <dbReference type="Proteomes" id="UP000053718"/>
    </source>
</evidence>
<name>A0A094IQ69_9GAMM</name>
<dbReference type="Pfam" id="PF00929">
    <property type="entry name" value="RNase_T"/>
    <property type="match status" value="1"/>
</dbReference>